<feature type="transmembrane region" description="Helical" evidence="1">
    <location>
        <begin position="128"/>
        <end position="148"/>
    </location>
</feature>
<dbReference type="PANTHER" id="PTHR31446">
    <property type="entry name" value="ACID PHOSPHATASE/VANADIUM-DEPENDENT HALOPEROXIDASE-RELATED PROTEIN"/>
    <property type="match status" value="1"/>
</dbReference>
<dbReference type="RefSeq" id="WP_209859946.1">
    <property type="nucleotide sequence ID" value="NZ_JAGGLD010000001.1"/>
</dbReference>
<dbReference type="EMBL" id="JAGGLD010000001">
    <property type="protein sequence ID" value="MBP2000157.1"/>
    <property type="molecule type" value="Genomic_DNA"/>
</dbReference>
<comment type="caution">
    <text evidence="2">The sequence shown here is derived from an EMBL/GenBank/DDBJ whole genome shotgun (WGS) entry which is preliminary data.</text>
</comment>
<reference evidence="2 3" key="1">
    <citation type="submission" date="2021-03" db="EMBL/GenBank/DDBJ databases">
        <title>Genomic Encyclopedia of Type Strains, Phase IV (KMG-IV): sequencing the most valuable type-strain genomes for metagenomic binning, comparative biology and taxonomic classification.</title>
        <authorList>
            <person name="Goeker M."/>
        </authorList>
    </citation>
    <scope>NUCLEOTIDE SEQUENCE [LARGE SCALE GENOMIC DNA]</scope>
    <source>
        <strain evidence="2 3">DSM 26806</strain>
    </source>
</reference>
<gene>
    <name evidence="2" type="ORF">J2Z69_001176</name>
</gene>
<dbReference type="PANTHER" id="PTHR31446:SF29">
    <property type="entry name" value="ACID PHOSPHATASE_VANADIUM-DEPENDENT HALOPEROXIDASE-RELATED PROTEIN"/>
    <property type="match status" value="1"/>
</dbReference>
<sequence>MHIIYNFPLMSAFISMIIAQLMKVPLYWLRYRIWDFRLAMNTGGMPSSHSAAVTALTTSIGIRYGWDSSMFAIVAVFSAITMYDATGIRRQAGIHATILNRITKELSLLTRDETAATQLKELLGHRKVEVLGGLLLGVSLSCYLYYFVYTSYIL</sequence>
<dbReference type="InterPro" id="IPR003832">
    <property type="entry name" value="DUF212"/>
</dbReference>
<keyword evidence="3" id="KW-1185">Reference proteome</keyword>
<organism evidence="2 3">
    <name type="scientific">Paenibacillus shirakamiensis</name>
    <dbReference type="NCBI Taxonomy" id="1265935"/>
    <lineage>
        <taxon>Bacteria</taxon>
        <taxon>Bacillati</taxon>
        <taxon>Bacillota</taxon>
        <taxon>Bacilli</taxon>
        <taxon>Bacillales</taxon>
        <taxon>Paenibacillaceae</taxon>
        <taxon>Paenibacillus</taxon>
    </lineage>
</organism>
<accession>A0ABS4JEL2</accession>
<keyword evidence="1" id="KW-0472">Membrane</keyword>
<evidence type="ECO:0000256" key="1">
    <source>
        <dbReference type="SAM" id="Phobius"/>
    </source>
</evidence>
<evidence type="ECO:0000313" key="3">
    <source>
        <dbReference type="Proteomes" id="UP001519288"/>
    </source>
</evidence>
<dbReference type="Proteomes" id="UP001519288">
    <property type="component" value="Unassembled WGS sequence"/>
</dbReference>
<feature type="transmembrane region" description="Helical" evidence="1">
    <location>
        <begin position="64"/>
        <end position="83"/>
    </location>
</feature>
<evidence type="ECO:0000313" key="2">
    <source>
        <dbReference type="EMBL" id="MBP2000157.1"/>
    </source>
</evidence>
<keyword evidence="1" id="KW-1133">Transmembrane helix</keyword>
<feature type="transmembrane region" description="Helical" evidence="1">
    <location>
        <begin position="7"/>
        <end position="28"/>
    </location>
</feature>
<name>A0ABS4JEL2_9BACL</name>
<protein>
    <submittedName>
        <fullName evidence="2">Acid phosphatase family membrane protein YuiD</fullName>
    </submittedName>
</protein>
<dbReference type="Pfam" id="PF02681">
    <property type="entry name" value="DUF212"/>
    <property type="match status" value="1"/>
</dbReference>
<keyword evidence="1" id="KW-0812">Transmembrane</keyword>
<proteinExistence type="predicted"/>